<reference evidence="1" key="2">
    <citation type="submission" date="2022-01" db="EMBL/GenBank/DDBJ databases">
        <authorList>
            <person name="Yamashiro T."/>
            <person name="Shiraishi A."/>
            <person name="Satake H."/>
            <person name="Nakayama K."/>
        </authorList>
    </citation>
    <scope>NUCLEOTIDE SEQUENCE</scope>
</reference>
<evidence type="ECO:0000313" key="2">
    <source>
        <dbReference type="Proteomes" id="UP001151760"/>
    </source>
</evidence>
<organism evidence="1 2">
    <name type="scientific">Tanacetum coccineum</name>
    <dbReference type="NCBI Taxonomy" id="301880"/>
    <lineage>
        <taxon>Eukaryota</taxon>
        <taxon>Viridiplantae</taxon>
        <taxon>Streptophyta</taxon>
        <taxon>Embryophyta</taxon>
        <taxon>Tracheophyta</taxon>
        <taxon>Spermatophyta</taxon>
        <taxon>Magnoliopsida</taxon>
        <taxon>eudicotyledons</taxon>
        <taxon>Gunneridae</taxon>
        <taxon>Pentapetalae</taxon>
        <taxon>asterids</taxon>
        <taxon>campanulids</taxon>
        <taxon>Asterales</taxon>
        <taxon>Asteraceae</taxon>
        <taxon>Asteroideae</taxon>
        <taxon>Anthemideae</taxon>
        <taxon>Anthemidinae</taxon>
        <taxon>Tanacetum</taxon>
    </lineage>
</organism>
<dbReference type="EMBL" id="BQNB010012109">
    <property type="protein sequence ID" value="GJS99326.1"/>
    <property type="molecule type" value="Genomic_DNA"/>
</dbReference>
<dbReference type="Proteomes" id="UP001151760">
    <property type="component" value="Unassembled WGS sequence"/>
</dbReference>
<reference evidence="1" key="1">
    <citation type="journal article" date="2022" name="Int. J. Mol. Sci.">
        <title>Draft Genome of Tanacetum Coccineum: Genomic Comparison of Closely Related Tanacetum-Family Plants.</title>
        <authorList>
            <person name="Yamashiro T."/>
            <person name="Shiraishi A."/>
            <person name="Nakayama K."/>
            <person name="Satake H."/>
        </authorList>
    </citation>
    <scope>NUCLEOTIDE SEQUENCE</scope>
</reference>
<name>A0ABQ5AC70_9ASTR</name>
<protein>
    <submittedName>
        <fullName evidence="1">Uncharacterized protein</fullName>
    </submittedName>
</protein>
<comment type="caution">
    <text evidence="1">The sequence shown here is derived from an EMBL/GenBank/DDBJ whole genome shotgun (WGS) entry which is preliminary data.</text>
</comment>
<sequence length="455" mass="51686">MTVSLLDCAKYQVDETQSTRLRYRSQTKNKGKTSSEVEPDTKPLQIQTFIDIQAFLLSEDELEKENDEEEVLAAGDDMDEDPQDDAEASIEEYYEENIAHRDQTDQLVAASMSSLDKSSSSISDLYKGLNVITELLKHINNVDTLEIKSMMAEIYQAFKGQPSSTPSGSVTLTLALTHTLTYVEGENATNTATEEPLSHTEGDTGDTIIAIPISSIHPTKSDEDPSKILVTASTIIRPDPDKLVRVEFMINRKIVYLAEQEIQEYWDKEEKMKKAAEEAKLLAMYRPEVIKVVHEEAKKLRIDPKDVISTKAGETFKKAQDAEHEVLKREHSKKVKQLTKLNRSRVEEYMWTMTNRIKPEPITDVRIHPITKPIVASVFRNNDKRNFDFHQPFKFSDFGISELDELGPIIQKKKNSVVKDLMTSLSKRYERLKKIPEEHGIQSDLPALVPEQASS</sequence>
<proteinExistence type="predicted"/>
<evidence type="ECO:0000313" key="1">
    <source>
        <dbReference type="EMBL" id="GJS99326.1"/>
    </source>
</evidence>
<accession>A0ABQ5AC70</accession>
<keyword evidence="2" id="KW-1185">Reference proteome</keyword>
<gene>
    <name evidence="1" type="ORF">Tco_0820496</name>
</gene>